<dbReference type="Proteomes" id="UP000265520">
    <property type="component" value="Unassembled WGS sequence"/>
</dbReference>
<feature type="compositionally biased region" description="Basic and acidic residues" evidence="1">
    <location>
        <begin position="1"/>
        <end position="14"/>
    </location>
</feature>
<feature type="region of interest" description="Disordered" evidence="1">
    <location>
        <begin position="1"/>
        <end position="40"/>
    </location>
</feature>
<dbReference type="EMBL" id="LXQA010836400">
    <property type="protein sequence ID" value="MCI73342.1"/>
    <property type="molecule type" value="Genomic_DNA"/>
</dbReference>
<feature type="non-terminal residue" evidence="2">
    <location>
        <position position="1"/>
    </location>
</feature>
<name>A0A392UIL9_9FABA</name>
<keyword evidence="3" id="KW-1185">Reference proteome</keyword>
<sequence length="40" mass="4526">AYGGRKGEEPERYNGKKKKKRVKKYDSGGERKLNGNDNGI</sequence>
<proteinExistence type="predicted"/>
<evidence type="ECO:0000313" key="3">
    <source>
        <dbReference type="Proteomes" id="UP000265520"/>
    </source>
</evidence>
<accession>A0A392UIL9</accession>
<feature type="compositionally biased region" description="Basic and acidic residues" evidence="1">
    <location>
        <begin position="24"/>
        <end position="34"/>
    </location>
</feature>
<organism evidence="2 3">
    <name type="scientific">Trifolium medium</name>
    <dbReference type="NCBI Taxonomy" id="97028"/>
    <lineage>
        <taxon>Eukaryota</taxon>
        <taxon>Viridiplantae</taxon>
        <taxon>Streptophyta</taxon>
        <taxon>Embryophyta</taxon>
        <taxon>Tracheophyta</taxon>
        <taxon>Spermatophyta</taxon>
        <taxon>Magnoliopsida</taxon>
        <taxon>eudicotyledons</taxon>
        <taxon>Gunneridae</taxon>
        <taxon>Pentapetalae</taxon>
        <taxon>rosids</taxon>
        <taxon>fabids</taxon>
        <taxon>Fabales</taxon>
        <taxon>Fabaceae</taxon>
        <taxon>Papilionoideae</taxon>
        <taxon>50 kb inversion clade</taxon>
        <taxon>NPAAA clade</taxon>
        <taxon>Hologalegina</taxon>
        <taxon>IRL clade</taxon>
        <taxon>Trifolieae</taxon>
        <taxon>Trifolium</taxon>
    </lineage>
</organism>
<dbReference type="AlphaFoldDB" id="A0A392UIL9"/>
<reference evidence="2 3" key="1">
    <citation type="journal article" date="2018" name="Front. Plant Sci.">
        <title>Red Clover (Trifolium pratense) and Zigzag Clover (T. medium) - A Picture of Genomic Similarities and Differences.</title>
        <authorList>
            <person name="Dluhosova J."/>
            <person name="Istvanek J."/>
            <person name="Nedelnik J."/>
            <person name="Repkova J."/>
        </authorList>
    </citation>
    <scope>NUCLEOTIDE SEQUENCE [LARGE SCALE GENOMIC DNA]</scope>
    <source>
        <strain evidence="3">cv. 10/8</strain>
        <tissue evidence="2">Leaf</tissue>
    </source>
</reference>
<evidence type="ECO:0000256" key="1">
    <source>
        <dbReference type="SAM" id="MobiDB-lite"/>
    </source>
</evidence>
<protein>
    <submittedName>
        <fullName evidence="2">Uncharacterized protein</fullName>
    </submittedName>
</protein>
<evidence type="ECO:0000313" key="2">
    <source>
        <dbReference type="EMBL" id="MCI73342.1"/>
    </source>
</evidence>
<comment type="caution">
    <text evidence="2">The sequence shown here is derived from an EMBL/GenBank/DDBJ whole genome shotgun (WGS) entry which is preliminary data.</text>
</comment>